<dbReference type="InterPro" id="IPR011032">
    <property type="entry name" value="GroES-like_sf"/>
</dbReference>
<dbReference type="Pfam" id="PF00107">
    <property type="entry name" value="ADH_zinc_N"/>
    <property type="match status" value="1"/>
</dbReference>
<sequence>MADAAPLMCPVQKEHPNVCGFALAINDEELQMKALTWHGKNDIRCESVPDPKIEHGRDAIIKVTACAICGSDLHLMDGIMPSMQSGDVLGHETMGEVVEVGADNTKLKVGDRVVVPFTISCGECFFCRRGFYSGCERSNPNAKAAEKMWGHSPAGLFGYSHMLGGYAGGQAEYLRVPYADVGPIKVPDGLTDEQVLFLSDIFPTGFMAADFCNLKGGETVAVWGCGPVGQMAIKSAFLLGAERVIAIDTVPERMELAQQSGAIAIDFMDDDVYDKIQDLTNGRGADACIDAVGTEASATASFDSMVDRVKMATFMGTDRPHVLRQAIHCCRNFGTVSIVGVYGGLLDKIPMGSAINRGLTMRMAQTPVQHYLPQLLGRIEQGEIDPSFVITHRATLEEGPELYKTFRDKKDGCIKVVMRP</sequence>
<dbReference type="SUPFAM" id="SSF50129">
    <property type="entry name" value="GroES-like"/>
    <property type="match status" value="1"/>
</dbReference>
<dbReference type="CDD" id="cd08283">
    <property type="entry name" value="FDH_like_1"/>
    <property type="match status" value="1"/>
</dbReference>
<evidence type="ECO:0000259" key="4">
    <source>
        <dbReference type="SMART" id="SM00829"/>
    </source>
</evidence>
<dbReference type="PANTHER" id="PTHR42813:SF2">
    <property type="entry name" value="DEHYDROGENASE, ZINC-CONTAINING, PUTATIVE (AFU_ORTHOLOGUE AFUA_2G02810)-RELATED"/>
    <property type="match status" value="1"/>
</dbReference>
<dbReference type="Gene3D" id="3.40.50.720">
    <property type="entry name" value="NAD(P)-binding Rossmann-like Domain"/>
    <property type="match status" value="1"/>
</dbReference>
<dbReference type="EMBL" id="CP002418">
    <property type="protein sequence ID" value="ADU45648.1"/>
    <property type="molecule type" value="Genomic_DNA"/>
</dbReference>
<dbReference type="Gene3D" id="3.90.180.10">
    <property type="entry name" value="Medium-chain alcohol dehydrogenases, catalytic domain"/>
    <property type="match status" value="1"/>
</dbReference>
<dbReference type="PANTHER" id="PTHR42813">
    <property type="entry name" value="ZINC-TYPE ALCOHOL DEHYDROGENASE-LIKE"/>
    <property type="match status" value="1"/>
</dbReference>
<dbReference type="AlphaFoldDB" id="E6VKG9"/>
<name>E6VKG9_RHOPX</name>
<dbReference type="SUPFAM" id="SSF51735">
    <property type="entry name" value="NAD(P)-binding Rossmann-fold domains"/>
    <property type="match status" value="1"/>
</dbReference>
<evidence type="ECO:0000313" key="6">
    <source>
        <dbReference type="Proteomes" id="UP000001402"/>
    </source>
</evidence>
<dbReference type="HOGENOM" id="CLU_026673_11_3_5"/>
<dbReference type="InterPro" id="IPR013154">
    <property type="entry name" value="ADH-like_N"/>
</dbReference>
<dbReference type="eggNOG" id="COG1063">
    <property type="taxonomic scope" value="Bacteria"/>
</dbReference>
<dbReference type="InterPro" id="IPR013149">
    <property type="entry name" value="ADH-like_C"/>
</dbReference>
<dbReference type="STRING" id="652103.Rpdx1_4093"/>
<keyword evidence="3" id="KW-0862">Zinc</keyword>
<dbReference type="GO" id="GO:0046872">
    <property type="term" value="F:metal ion binding"/>
    <property type="evidence" value="ECO:0007669"/>
    <property type="project" value="UniProtKB-KW"/>
</dbReference>
<dbReference type="GO" id="GO:0016491">
    <property type="term" value="F:oxidoreductase activity"/>
    <property type="evidence" value="ECO:0007669"/>
    <property type="project" value="InterPro"/>
</dbReference>
<evidence type="ECO:0000256" key="2">
    <source>
        <dbReference type="ARBA" id="ARBA00022723"/>
    </source>
</evidence>
<feature type="domain" description="Enoyl reductase (ER)" evidence="4">
    <location>
        <begin position="39"/>
        <end position="418"/>
    </location>
</feature>
<dbReference type="InterPro" id="IPR036291">
    <property type="entry name" value="NAD(P)-bd_dom_sf"/>
</dbReference>
<organism evidence="5 6">
    <name type="scientific">Rhodopseudomonas palustris (strain DX-1)</name>
    <dbReference type="NCBI Taxonomy" id="652103"/>
    <lineage>
        <taxon>Bacteria</taxon>
        <taxon>Pseudomonadati</taxon>
        <taxon>Pseudomonadota</taxon>
        <taxon>Alphaproteobacteria</taxon>
        <taxon>Hyphomicrobiales</taxon>
        <taxon>Nitrobacteraceae</taxon>
        <taxon>Rhodopseudomonas</taxon>
    </lineage>
</organism>
<dbReference type="SMART" id="SM00829">
    <property type="entry name" value="PKS_ER"/>
    <property type="match status" value="1"/>
</dbReference>
<dbReference type="InterPro" id="IPR020843">
    <property type="entry name" value="ER"/>
</dbReference>
<evidence type="ECO:0000313" key="5">
    <source>
        <dbReference type="EMBL" id="ADU45648.1"/>
    </source>
</evidence>
<evidence type="ECO:0000256" key="3">
    <source>
        <dbReference type="ARBA" id="ARBA00022833"/>
    </source>
</evidence>
<protein>
    <submittedName>
        <fullName evidence="5">Alcohol dehydrogenase GroES domain protein</fullName>
    </submittedName>
</protein>
<dbReference type="Pfam" id="PF08240">
    <property type="entry name" value="ADH_N"/>
    <property type="match status" value="1"/>
</dbReference>
<comment type="cofactor">
    <cofactor evidence="1">
        <name>Zn(2+)</name>
        <dbReference type="ChEBI" id="CHEBI:29105"/>
    </cofactor>
</comment>
<dbReference type="Proteomes" id="UP000001402">
    <property type="component" value="Chromosome"/>
</dbReference>
<evidence type="ECO:0000256" key="1">
    <source>
        <dbReference type="ARBA" id="ARBA00001947"/>
    </source>
</evidence>
<accession>E6VKG9</accession>
<keyword evidence="2" id="KW-0479">Metal-binding</keyword>
<gene>
    <name evidence="5" type="ordered locus">Rpdx1_4093</name>
</gene>
<reference evidence="5" key="1">
    <citation type="submission" date="2010-12" db="EMBL/GenBank/DDBJ databases">
        <title>Complete sequence of Rhodopseudomonas palustris DX-1.</title>
        <authorList>
            <consortium name="US DOE Joint Genome Institute"/>
            <person name="Lucas S."/>
            <person name="Copeland A."/>
            <person name="Lapidus A."/>
            <person name="Cheng J.-F."/>
            <person name="Goodwin L."/>
            <person name="Pitluck S."/>
            <person name="Misra M."/>
            <person name="Chertkov O."/>
            <person name="Detter J.C."/>
            <person name="Han C."/>
            <person name="Tapia R."/>
            <person name="Land M."/>
            <person name="Hauser L."/>
            <person name="Kyrpides N."/>
            <person name="Ivanova N."/>
            <person name="Ovchinnikova G."/>
            <person name="Logan B."/>
            <person name="Oda Y."/>
            <person name="Harwood C."/>
            <person name="Woyke T."/>
        </authorList>
    </citation>
    <scope>NUCLEOTIDE SEQUENCE [LARGE SCALE GENOMIC DNA]</scope>
    <source>
        <strain evidence="5">DX-1</strain>
    </source>
</reference>
<dbReference type="KEGG" id="rpx:Rpdx1_4093"/>
<proteinExistence type="predicted"/>